<dbReference type="EMBL" id="CM047744">
    <property type="protein sequence ID" value="KAJ0027572.1"/>
    <property type="molecule type" value="Genomic_DNA"/>
</dbReference>
<dbReference type="Proteomes" id="UP001163603">
    <property type="component" value="Chromosome 9"/>
</dbReference>
<organism evidence="1 2">
    <name type="scientific">Pistacia integerrima</name>
    <dbReference type="NCBI Taxonomy" id="434235"/>
    <lineage>
        <taxon>Eukaryota</taxon>
        <taxon>Viridiplantae</taxon>
        <taxon>Streptophyta</taxon>
        <taxon>Embryophyta</taxon>
        <taxon>Tracheophyta</taxon>
        <taxon>Spermatophyta</taxon>
        <taxon>Magnoliopsida</taxon>
        <taxon>eudicotyledons</taxon>
        <taxon>Gunneridae</taxon>
        <taxon>Pentapetalae</taxon>
        <taxon>rosids</taxon>
        <taxon>malvids</taxon>
        <taxon>Sapindales</taxon>
        <taxon>Anacardiaceae</taxon>
        <taxon>Pistacia</taxon>
    </lineage>
</organism>
<protein>
    <submittedName>
        <fullName evidence="1">Uncharacterized protein</fullName>
    </submittedName>
</protein>
<reference evidence="2" key="1">
    <citation type="journal article" date="2023" name="G3 (Bethesda)">
        <title>Genome assembly and association tests identify interacting loci associated with vigor, precocity, and sex in interspecific pistachio rootstocks.</title>
        <authorList>
            <person name="Palmer W."/>
            <person name="Jacygrad E."/>
            <person name="Sagayaradj S."/>
            <person name="Cavanaugh K."/>
            <person name="Han R."/>
            <person name="Bertier L."/>
            <person name="Beede B."/>
            <person name="Kafkas S."/>
            <person name="Golino D."/>
            <person name="Preece J."/>
            <person name="Michelmore R."/>
        </authorList>
    </citation>
    <scope>NUCLEOTIDE SEQUENCE [LARGE SCALE GENOMIC DNA]</scope>
</reference>
<proteinExistence type="predicted"/>
<comment type="caution">
    <text evidence="1">The sequence shown here is derived from an EMBL/GenBank/DDBJ whole genome shotgun (WGS) entry which is preliminary data.</text>
</comment>
<evidence type="ECO:0000313" key="2">
    <source>
        <dbReference type="Proteomes" id="UP001163603"/>
    </source>
</evidence>
<name>A0ACC0Y1U7_9ROSI</name>
<sequence>MSSEYLKMVKPCWKSSFEDENSGRVDGLLWYKDLGQHVYGEFSMAMMQANSVLEDQSQLESGPLGSRNSGPHGTFVGVYDGHGGPETARFINDNLFRNLTRFASEHCEISENVIRMAFSATEEGFLSLVRKQWLSKPQMASVGSCCLVGLICNGLLYIANVGDSRAVLGRAKRSTKEVSAIQVSMEHNANIDSVRDELRSLHPNDSQIVVLKHKVWRVKGIIQVSRSIGDAYLKQAEFNREPLACKFRLPESFNRPILSAEPSILVHKLDPEDQFLIFASDGLWEHLSNEEAVNIVHNYPRNGIARRLVKAALKVAAKKREMRYSDLKKIGGGVRRHFHDDITVIVVYLDPNLIDRSFNCSSPFSITGGLNNSFSANF</sequence>
<accession>A0ACC0Y1U7</accession>
<evidence type="ECO:0000313" key="1">
    <source>
        <dbReference type="EMBL" id="KAJ0027572.1"/>
    </source>
</evidence>
<gene>
    <name evidence="1" type="ORF">Pint_35531</name>
</gene>
<keyword evidence="2" id="KW-1185">Reference proteome</keyword>